<sequence length="256" mass="26933">MCYSPRPFGTLYVQTVVSNQSLVQLSLNRIMKHFLMFAAIGVTGLSQALSPPLITASIPLPSDITYSHTQTGCPTVTQTRELCASCPIPACLVLGTITQSCNCPTPIPTVYLDYPCSESCSGIWCATSWAIVQESGCTSTDSTSPSSTATITSKTKPWHNGTYTGHSTKTKTTTITETETDECEPTLTKTTTVTISSEPPVLPTLETSTNLPDVETSITIAPNVTITSRGPGGGGAVSSTSVVEAAAGKMRILGLW</sequence>
<comment type="caution">
    <text evidence="2">The sequence shown here is derived from an EMBL/GenBank/DDBJ whole genome shotgun (WGS) entry which is preliminary data.</text>
</comment>
<evidence type="ECO:0000256" key="1">
    <source>
        <dbReference type="SAM" id="MobiDB-lite"/>
    </source>
</evidence>
<feature type="compositionally biased region" description="Low complexity" evidence="1">
    <location>
        <begin position="142"/>
        <end position="155"/>
    </location>
</feature>
<dbReference type="EMBL" id="JAFFHB010000009">
    <property type="protein sequence ID" value="KAK4662388.1"/>
    <property type="molecule type" value="Genomic_DNA"/>
</dbReference>
<dbReference type="GeneID" id="87935359"/>
<name>A0ABR0H2X7_9PEZI</name>
<keyword evidence="3" id="KW-1185">Reference proteome</keyword>
<dbReference type="Proteomes" id="UP001326199">
    <property type="component" value="Unassembled WGS sequence"/>
</dbReference>
<dbReference type="RefSeq" id="XP_062762354.1">
    <property type="nucleotide sequence ID" value="XM_062915016.1"/>
</dbReference>
<reference evidence="2 3" key="1">
    <citation type="journal article" date="2023" name="bioRxiv">
        <title>High-quality genome assemblies of four members of thePodospora anserinaspecies complex.</title>
        <authorList>
            <person name="Ament-Velasquez S.L."/>
            <person name="Vogan A.A."/>
            <person name="Wallerman O."/>
            <person name="Hartmann F."/>
            <person name="Gautier V."/>
            <person name="Silar P."/>
            <person name="Giraud T."/>
            <person name="Johannesson H."/>
        </authorList>
    </citation>
    <scope>NUCLEOTIDE SEQUENCE [LARGE SCALE GENOMIC DNA]</scope>
    <source>
        <strain evidence="2 3">CBS 411.78</strain>
    </source>
</reference>
<feature type="region of interest" description="Disordered" evidence="1">
    <location>
        <begin position="142"/>
        <end position="167"/>
    </location>
</feature>
<evidence type="ECO:0000313" key="3">
    <source>
        <dbReference type="Proteomes" id="UP001326199"/>
    </source>
</evidence>
<evidence type="ECO:0000313" key="2">
    <source>
        <dbReference type="EMBL" id="KAK4662388.1"/>
    </source>
</evidence>
<gene>
    <name evidence="2" type="ORF">QC763_700080</name>
</gene>
<organism evidence="2 3">
    <name type="scientific">Podospora pseudopauciseta</name>
    <dbReference type="NCBI Taxonomy" id="2093780"/>
    <lineage>
        <taxon>Eukaryota</taxon>
        <taxon>Fungi</taxon>
        <taxon>Dikarya</taxon>
        <taxon>Ascomycota</taxon>
        <taxon>Pezizomycotina</taxon>
        <taxon>Sordariomycetes</taxon>
        <taxon>Sordariomycetidae</taxon>
        <taxon>Sordariales</taxon>
        <taxon>Podosporaceae</taxon>
        <taxon>Podospora</taxon>
    </lineage>
</organism>
<protein>
    <submittedName>
        <fullName evidence="2">Uncharacterized protein</fullName>
    </submittedName>
</protein>
<accession>A0ABR0H2X7</accession>
<proteinExistence type="predicted"/>